<keyword evidence="7" id="KW-0449">Lipoprotein</keyword>
<keyword evidence="1 3" id="KW-0456">Lyase</keyword>
<dbReference type="GO" id="GO:0071555">
    <property type="term" value="P:cell wall organization"/>
    <property type="evidence" value="ECO:0007669"/>
    <property type="project" value="UniProtKB-KW"/>
</dbReference>
<proteinExistence type="inferred from homology"/>
<dbReference type="OrthoDB" id="9779128at2"/>
<dbReference type="InterPro" id="IPR012997">
    <property type="entry name" value="RplA"/>
</dbReference>
<dbReference type="Pfam" id="PF03330">
    <property type="entry name" value="DPBB_1"/>
    <property type="match status" value="1"/>
</dbReference>
<dbReference type="RefSeq" id="WP_068839408.1">
    <property type="nucleotide sequence ID" value="NZ_BMXC01000001.1"/>
</dbReference>
<protein>
    <recommendedName>
        <fullName evidence="3">Probable endolytic peptidoglycan transglycosylase RlpA</fullName>
        <ecNumber evidence="3">4.2.2.-</ecNumber>
    </recommendedName>
</protein>
<dbReference type="EMBL" id="FPCA01000001">
    <property type="protein sequence ID" value="SFU38746.1"/>
    <property type="molecule type" value="Genomic_DNA"/>
</dbReference>
<organism evidence="7 8">
    <name type="scientific">Pontibacter akesuensis</name>
    <dbReference type="NCBI Taxonomy" id="388950"/>
    <lineage>
        <taxon>Bacteria</taxon>
        <taxon>Pseudomonadati</taxon>
        <taxon>Bacteroidota</taxon>
        <taxon>Cytophagia</taxon>
        <taxon>Cytophagales</taxon>
        <taxon>Hymenobacteraceae</taxon>
        <taxon>Pontibacter</taxon>
    </lineage>
</organism>
<evidence type="ECO:0000313" key="8">
    <source>
        <dbReference type="Proteomes" id="UP000182491"/>
    </source>
</evidence>
<gene>
    <name evidence="3" type="primary">rlpA</name>
    <name evidence="7" type="ORF">SAMN04487941_0413</name>
</gene>
<feature type="region of interest" description="Disordered" evidence="5">
    <location>
        <begin position="116"/>
        <end position="139"/>
    </location>
</feature>
<evidence type="ECO:0000256" key="5">
    <source>
        <dbReference type="SAM" id="MobiDB-lite"/>
    </source>
</evidence>
<evidence type="ECO:0000313" key="7">
    <source>
        <dbReference type="EMBL" id="SFU38746.1"/>
    </source>
</evidence>
<keyword evidence="2 3" id="KW-0961">Cell wall biogenesis/degradation</keyword>
<dbReference type="InterPro" id="IPR009009">
    <property type="entry name" value="RlpA-like_DPBB"/>
</dbReference>
<evidence type="ECO:0000256" key="1">
    <source>
        <dbReference type="ARBA" id="ARBA00023239"/>
    </source>
</evidence>
<feature type="signal peptide" evidence="3">
    <location>
        <begin position="1"/>
        <end position="19"/>
    </location>
</feature>
<dbReference type="Proteomes" id="UP000182491">
    <property type="component" value="Unassembled WGS sequence"/>
</dbReference>
<comment type="function">
    <text evidence="3">Lytic transglycosylase with a strong preference for naked glycan strands that lack stem peptides.</text>
</comment>
<comment type="similarity">
    <text evidence="3 4">Belongs to the RlpA family.</text>
</comment>
<name>A0A1I7FRW4_9BACT</name>
<evidence type="ECO:0000256" key="3">
    <source>
        <dbReference type="HAMAP-Rule" id="MF_02071"/>
    </source>
</evidence>
<dbReference type="GO" id="GO:0000270">
    <property type="term" value="P:peptidoglycan metabolic process"/>
    <property type="evidence" value="ECO:0007669"/>
    <property type="project" value="UniProtKB-UniRule"/>
</dbReference>
<evidence type="ECO:0000256" key="2">
    <source>
        <dbReference type="ARBA" id="ARBA00023316"/>
    </source>
</evidence>
<reference evidence="8" key="1">
    <citation type="submission" date="2016-10" db="EMBL/GenBank/DDBJ databases">
        <authorList>
            <person name="Varghese N."/>
        </authorList>
    </citation>
    <scope>NUCLEOTIDE SEQUENCE [LARGE SCALE GENOMIC DNA]</scope>
    <source>
        <strain evidence="8">DSM 18820</strain>
    </source>
</reference>
<keyword evidence="3" id="KW-0732">Signal</keyword>
<evidence type="ECO:0000259" key="6">
    <source>
        <dbReference type="Pfam" id="PF03330"/>
    </source>
</evidence>
<dbReference type="NCBIfam" id="TIGR00413">
    <property type="entry name" value="rlpA"/>
    <property type="match status" value="1"/>
</dbReference>
<dbReference type="EC" id="4.2.2.-" evidence="3"/>
<sequence precursor="true">MNLCSVVLIFILSFFNNGAATYTASGKASFYADRMHGQRTASGERYDKKLFTAAHATLPFNTKVRVTNLKNGKSVIVKINDRMARSRYKVIDVSRAAAVELDMVRDGMVEVQLKEVEETQPAQQEAPVTVSEADTSSSR</sequence>
<dbReference type="InterPro" id="IPR036908">
    <property type="entry name" value="RlpA-like_sf"/>
</dbReference>
<dbReference type="InterPro" id="IPR034718">
    <property type="entry name" value="RlpA"/>
</dbReference>
<dbReference type="PANTHER" id="PTHR34183:SF8">
    <property type="entry name" value="ENDOLYTIC PEPTIDOGLYCAN TRANSGLYCOSYLASE RLPA-RELATED"/>
    <property type="match status" value="1"/>
</dbReference>
<dbReference type="PANTHER" id="PTHR34183">
    <property type="entry name" value="ENDOLYTIC PEPTIDOGLYCAN TRANSGLYCOSYLASE RLPA"/>
    <property type="match status" value="1"/>
</dbReference>
<evidence type="ECO:0000256" key="4">
    <source>
        <dbReference type="RuleBase" id="RU003495"/>
    </source>
</evidence>
<dbReference type="AlphaFoldDB" id="A0A1I7FRW4"/>
<dbReference type="HAMAP" id="MF_02071">
    <property type="entry name" value="RlpA"/>
    <property type="match status" value="1"/>
</dbReference>
<accession>A0A1I7FRW4</accession>
<dbReference type="SUPFAM" id="SSF50685">
    <property type="entry name" value="Barwin-like endoglucanases"/>
    <property type="match status" value="1"/>
</dbReference>
<feature type="chain" id="PRO_5010389724" description="Probable endolytic peptidoglycan transglycosylase RlpA" evidence="3">
    <location>
        <begin position="20"/>
        <end position="139"/>
    </location>
</feature>
<dbReference type="GO" id="GO:0008932">
    <property type="term" value="F:lytic endotransglycosylase activity"/>
    <property type="evidence" value="ECO:0007669"/>
    <property type="project" value="UniProtKB-UniRule"/>
</dbReference>
<dbReference type="Gene3D" id="2.40.40.10">
    <property type="entry name" value="RlpA-like domain"/>
    <property type="match status" value="1"/>
</dbReference>
<feature type="domain" description="RlpA-like protein double-psi beta-barrel" evidence="6">
    <location>
        <begin position="23"/>
        <end position="112"/>
    </location>
</feature>
<keyword evidence="8" id="KW-1185">Reference proteome</keyword>
<dbReference type="CDD" id="cd22268">
    <property type="entry name" value="DPBB_RlpA-like"/>
    <property type="match status" value="1"/>
</dbReference>
<dbReference type="STRING" id="388950.GCA_001611675_03548"/>